<evidence type="ECO:0000256" key="1">
    <source>
        <dbReference type="ARBA" id="ARBA00010815"/>
    </source>
</evidence>
<evidence type="ECO:0000313" key="3">
    <source>
        <dbReference type="Proteomes" id="UP000268162"/>
    </source>
</evidence>
<dbReference type="SUPFAM" id="SSF53335">
    <property type="entry name" value="S-adenosyl-L-methionine-dependent methyltransferases"/>
    <property type="match status" value="1"/>
</dbReference>
<gene>
    <name evidence="2" type="ORF">BJ085DRAFT_15697</name>
</gene>
<sequence length="365" mass="43149">MWYDSLLDSGYLPDRVIRVGIRQLLQSRIRELYHDDEEKKFEYKMNFINDLKAMPIAISMEKANDQHYEVPAEFMALFMGSNMKYSCGLFADGVDTIEEAENRMLEVYCERARIQDGLDILDLGSGWGSLTLFIAKRYPKSRITAFSNSFSQAQFVEEQSRKLGVTNIETVTGDIVDYEWESERKFHRIVTIEMIEHMKNYELLFAKLSRWLYPDGLLFAETLSHREVPYHFNVDDDHSWMARHFFTGGCMPSRDLYLYFQSHLRMVDQWYHNGTHFHRTSECWLRNLDRHRDQALPVLARIYAPLVGADPQSARGEQIARKWFQRWRIYNMACSEMFAYGNFQEWGITHHLLQNRGFEAAVKYG</sequence>
<comment type="similarity">
    <text evidence="1">Belongs to the CFA/CMAS family.</text>
</comment>
<dbReference type="Pfam" id="PF02353">
    <property type="entry name" value="CMAS"/>
    <property type="match status" value="1"/>
</dbReference>
<dbReference type="CDD" id="cd02440">
    <property type="entry name" value="AdoMet_MTases"/>
    <property type="match status" value="1"/>
</dbReference>
<dbReference type="Proteomes" id="UP000268162">
    <property type="component" value="Unassembled WGS sequence"/>
</dbReference>
<evidence type="ECO:0000313" key="2">
    <source>
        <dbReference type="EMBL" id="RKP35911.1"/>
    </source>
</evidence>
<keyword evidence="2" id="KW-0808">Transferase</keyword>
<dbReference type="GO" id="GO:0032259">
    <property type="term" value="P:methylation"/>
    <property type="evidence" value="ECO:0007669"/>
    <property type="project" value="UniProtKB-KW"/>
</dbReference>
<keyword evidence="2" id="KW-0489">Methyltransferase</keyword>
<dbReference type="EMBL" id="ML002758">
    <property type="protein sequence ID" value="RKP35911.1"/>
    <property type="molecule type" value="Genomic_DNA"/>
</dbReference>
<protein>
    <submittedName>
        <fullName evidence="2">Methyltransferase domain-containing protein</fullName>
    </submittedName>
</protein>
<dbReference type="GO" id="GO:0008168">
    <property type="term" value="F:methyltransferase activity"/>
    <property type="evidence" value="ECO:0007669"/>
    <property type="project" value="UniProtKB-KW"/>
</dbReference>
<organism evidence="2 3">
    <name type="scientific">Dimargaris cristalligena</name>
    <dbReference type="NCBI Taxonomy" id="215637"/>
    <lineage>
        <taxon>Eukaryota</taxon>
        <taxon>Fungi</taxon>
        <taxon>Fungi incertae sedis</taxon>
        <taxon>Zoopagomycota</taxon>
        <taxon>Kickxellomycotina</taxon>
        <taxon>Dimargaritomycetes</taxon>
        <taxon>Dimargaritales</taxon>
        <taxon>Dimargaritaceae</taxon>
        <taxon>Dimargaris</taxon>
    </lineage>
</organism>
<accession>A0A4P9ZSW2</accession>
<dbReference type="PANTHER" id="PTHR43832">
    <property type="match status" value="1"/>
</dbReference>
<dbReference type="InterPro" id="IPR029063">
    <property type="entry name" value="SAM-dependent_MTases_sf"/>
</dbReference>
<keyword evidence="3" id="KW-1185">Reference proteome</keyword>
<dbReference type="Gene3D" id="3.40.50.150">
    <property type="entry name" value="Vaccinia Virus protein VP39"/>
    <property type="match status" value="1"/>
</dbReference>
<dbReference type="STRING" id="215637.A0A4P9ZSW2"/>
<dbReference type="PANTHER" id="PTHR43832:SF1">
    <property type="entry name" value="S-ADENOSYL-L-METHIONINE-DEPENDENT METHYLTRANSFERASES SUPERFAMILY PROTEIN"/>
    <property type="match status" value="1"/>
</dbReference>
<proteinExistence type="inferred from homology"/>
<name>A0A4P9ZSW2_9FUNG</name>
<reference evidence="3" key="1">
    <citation type="journal article" date="2018" name="Nat. Microbiol.">
        <title>Leveraging single-cell genomics to expand the fungal tree of life.</title>
        <authorList>
            <person name="Ahrendt S.R."/>
            <person name="Quandt C.A."/>
            <person name="Ciobanu D."/>
            <person name="Clum A."/>
            <person name="Salamov A."/>
            <person name="Andreopoulos B."/>
            <person name="Cheng J.F."/>
            <person name="Woyke T."/>
            <person name="Pelin A."/>
            <person name="Henrissat B."/>
            <person name="Reynolds N.K."/>
            <person name="Benny G.L."/>
            <person name="Smith M.E."/>
            <person name="James T.Y."/>
            <person name="Grigoriev I.V."/>
        </authorList>
    </citation>
    <scope>NUCLEOTIDE SEQUENCE [LARGE SCALE GENOMIC DNA]</scope>
    <source>
        <strain evidence="3">RSA 468</strain>
    </source>
</reference>
<dbReference type="AlphaFoldDB" id="A0A4P9ZSW2"/>
<dbReference type="FunFam" id="3.40.50.150:FF:000554">
    <property type="entry name" value="Cation-transporting ATPase"/>
    <property type="match status" value="1"/>
</dbReference>